<accession>X0V3A4</accession>
<proteinExistence type="predicted"/>
<evidence type="ECO:0000256" key="1">
    <source>
        <dbReference type="SAM" id="MobiDB-lite"/>
    </source>
</evidence>
<dbReference type="EMBL" id="BARS01020917">
    <property type="protein sequence ID" value="GAG12614.1"/>
    <property type="molecule type" value="Genomic_DNA"/>
</dbReference>
<feature type="region of interest" description="Disordered" evidence="1">
    <location>
        <begin position="1"/>
        <end position="22"/>
    </location>
</feature>
<sequence length="100" mass="10782">MDDVGKAPARGRGAFRPSPHGAWLPQSAVKEQAMKTFARGLGIVACVAAVLSGALARAGTAPGFYFADGFDEPERQGSTDMGPFWTERWSDWSIEDEHAR</sequence>
<comment type="caution">
    <text evidence="2">The sequence shown here is derived from an EMBL/GenBank/DDBJ whole genome shotgun (WGS) entry which is preliminary data.</text>
</comment>
<reference evidence="2" key="1">
    <citation type="journal article" date="2014" name="Front. Microbiol.">
        <title>High frequency of phylogenetically diverse reductive dehalogenase-homologous genes in deep subseafloor sedimentary metagenomes.</title>
        <authorList>
            <person name="Kawai M."/>
            <person name="Futagami T."/>
            <person name="Toyoda A."/>
            <person name="Takaki Y."/>
            <person name="Nishi S."/>
            <person name="Hori S."/>
            <person name="Arai W."/>
            <person name="Tsubouchi T."/>
            <person name="Morono Y."/>
            <person name="Uchiyama I."/>
            <person name="Ito T."/>
            <person name="Fujiyama A."/>
            <person name="Inagaki F."/>
            <person name="Takami H."/>
        </authorList>
    </citation>
    <scope>NUCLEOTIDE SEQUENCE</scope>
    <source>
        <strain evidence="2">Expedition CK06-06</strain>
    </source>
</reference>
<gene>
    <name evidence="2" type="ORF">S01H1_33678</name>
</gene>
<feature type="non-terminal residue" evidence="2">
    <location>
        <position position="100"/>
    </location>
</feature>
<protein>
    <submittedName>
        <fullName evidence="2">Uncharacterized protein</fullName>
    </submittedName>
</protein>
<organism evidence="2">
    <name type="scientific">marine sediment metagenome</name>
    <dbReference type="NCBI Taxonomy" id="412755"/>
    <lineage>
        <taxon>unclassified sequences</taxon>
        <taxon>metagenomes</taxon>
        <taxon>ecological metagenomes</taxon>
    </lineage>
</organism>
<evidence type="ECO:0000313" key="2">
    <source>
        <dbReference type="EMBL" id="GAG12614.1"/>
    </source>
</evidence>
<dbReference type="AlphaFoldDB" id="X0V3A4"/>
<name>X0V3A4_9ZZZZ</name>